<evidence type="ECO:0000256" key="2">
    <source>
        <dbReference type="ARBA" id="ARBA00022723"/>
    </source>
</evidence>
<evidence type="ECO:0000256" key="1">
    <source>
        <dbReference type="ARBA" id="ARBA00022617"/>
    </source>
</evidence>
<comment type="caution">
    <text evidence="4">The sequence shown here is derived from an EMBL/GenBank/DDBJ whole genome shotgun (WGS) entry which is preliminary data.</text>
</comment>
<dbReference type="AlphaFoldDB" id="A0A016XIV3"/>
<dbReference type="STRING" id="1458275.AZ34_12720"/>
<dbReference type="InterPro" id="IPR011008">
    <property type="entry name" value="Dimeric_a/b-barrel"/>
</dbReference>
<accession>A0A016XIV3</accession>
<dbReference type="Gene3D" id="3.30.70.3420">
    <property type="match status" value="1"/>
</dbReference>
<dbReference type="SUPFAM" id="SSF54909">
    <property type="entry name" value="Dimeric alpha+beta barrel"/>
    <property type="match status" value="1"/>
</dbReference>
<keyword evidence="3" id="KW-0408">Iron</keyword>
<dbReference type="RefSeq" id="WP_035608546.1">
    <property type="nucleotide sequence ID" value="NZ_JEMG01000001.1"/>
</dbReference>
<dbReference type="GO" id="GO:0020037">
    <property type="term" value="F:heme binding"/>
    <property type="evidence" value="ECO:0007669"/>
    <property type="project" value="InterPro"/>
</dbReference>
<dbReference type="Proteomes" id="UP000023268">
    <property type="component" value="Unassembled WGS sequence"/>
</dbReference>
<dbReference type="GO" id="GO:0016491">
    <property type="term" value="F:oxidoreductase activity"/>
    <property type="evidence" value="ECO:0007669"/>
    <property type="project" value="InterPro"/>
</dbReference>
<gene>
    <name evidence="4" type="ORF">AZ34_12720</name>
</gene>
<evidence type="ECO:0000313" key="4">
    <source>
        <dbReference type="EMBL" id="EYC51840.1"/>
    </source>
</evidence>
<dbReference type="eggNOG" id="ENOG50309RD">
    <property type="taxonomic scope" value="Bacteria"/>
</dbReference>
<reference evidence="4 5" key="1">
    <citation type="submission" date="2014-02" db="EMBL/GenBank/DDBJ databases">
        <title>Draft Genome of Hylemonella gracilis isolated from the Niagara River.</title>
        <authorList>
            <person name="Pawlowski D.R."/>
            <person name="Koudelka G.B."/>
        </authorList>
    </citation>
    <scope>NUCLEOTIDE SEQUENCE [LARGE SCALE GENOMIC DNA]</scope>
    <source>
        <strain evidence="4 5">Niagara R</strain>
    </source>
</reference>
<dbReference type="OrthoDB" id="212165at2"/>
<name>A0A016XIV3_9BURK</name>
<sequence>MSTRSFTFVAASTGEWSVRSQTTICGPALDQPAAISVLAGFDVPSSSMWTLRGITSNVRYVEQGEKTALLAKQEGLGRPAATFAALIPIRKSAAWWDLTQDERRQIFEAQSQHIAIGMRYLPAIARRLHHCRDISEEEPFDFLTWFEYAPEHEAQFDHMLLELRSSPEWRYVSREVDIRLVKNSA</sequence>
<keyword evidence="2" id="KW-0479">Metal-binding</keyword>
<keyword evidence="1" id="KW-0349">Heme</keyword>
<dbReference type="InterPro" id="IPR010644">
    <property type="entry name" value="ChdC/CLD"/>
</dbReference>
<evidence type="ECO:0000313" key="5">
    <source>
        <dbReference type="Proteomes" id="UP000023268"/>
    </source>
</evidence>
<evidence type="ECO:0000256" key="3">
    <source>
        <dbReference type="ARBA" id="ARBA00023004"/>
    </source>
</evidence>
<dbReference type="Pfam" id="PF06778">
    <property type="entry name" value="Chlor_dismutase"/>
    <property type="match status" value="1"/>
</dbReference>
<protein>
    <submittedName>
        <fullName evidence="4">Chlorite dismutase</fullName>
    </submittedName>
</protein>
<dbReference type="EMBL" id="JEMG01000001">
    <property type="protein sequence ID" value="EYC51840.1"/>
    <property type="molecule type" value="Genomic_DNA"/>
</dbReference>
<organism evidence="4 5">
    <name type="scientific">Hylemonella gracilis str. Niagara R</name>
    <dbReference type="NCBI Taxonomy" id="1458275"/>
    <lineage>
        <taxon>Bacteria</taxon>
        <taxon>Pseudomonadati</taxon>
        <taxon>Pseudomonadota</taxon>
        <taxon>Betaproteobacteria</taxon>
        <taxon>Burkholderiales</taxon>
        <taxon>Comamonadaceae</taxon>
        <taxon>Hylemonella</taxon>
    </lineage>
</organism>
<proteinExistence type="predicted"/>
<dbReference type="GO" id="GO:0046872">
    <property type="term" value="F:metal ion binding"/>
    <property type="evidence" value="ECO:0007669"/>
    <property type="project" value="UniProtKB-KW"/>
</dbReference>